<keyword evidence="8" id="KW-0902">Two-component regulatory system</keyword>
<evidence type="ECO:0000256" key="4">
    <source>
        <dbReference type="ARBA" id="ARBA00022679"/>
    </source>
</evidence>
<evidence type="ECO:0000256" key="3">
    <source>
        <dbReference type="ARBA" id="ARBA00022553"/>
    </source>
</evidence>
<dbReference type="AlphaFoldDB" id="A0A1M6E1Y6"/>
<dbReference type="GO" id="GO:0005524">
    <property type="term" value="F:ATP binding"/>
    <property type="evidence" value="ECO:0007669"/>
    <property type="project" value="UniProtKB-KW"/>
</dbReference>
<dbReference type="SMART" id="SM00388">
    <property type="entry name" value="HisKA"/>
    <property type="match status" value="1"/>
</dbReference>
<dbReference type="NCBIfam" id="TIGR00229">
    <property type="entry name" value="sensory_box"/>
    <property type="match status" value="1"/>
</dbReference>
<dbReference type="PANTHER" id="PTHR43065">
    <property type="entry name" value="SENSOR HISTIDINE KINASE"/>
    <property type="match status" value="1"/>
</dbReference>
<dbReference type="SMART" id="SM00387">
    <property type="entry name" value="HATPase_c"/>
    <property type="match status" value="1"/>
</dbReference>
<feature type="domain" description="Histidine kinase" evidence="9">
    <location>
        <begin position="146"/>
        <end position="365"/>
    </location>
</feature>
<dbReference type="InterPro" id="IPR005467">
    <property type="entry name" value="His_kinase_dom"/>
</dbReference>
<comment type="catalytic activity">
    <reaction evidence="1">
        <text>ATP + protein L-histidine = ADP + protein N-phospho-L-histidine.</text>
        <dbReference type="EC" id="2.7.13.3"/>
    </reaction>
</comment>
<keyword evidence="6 12" id="KW-0418">Kinase</keyword>
<evidence type="ECO:0000313" key="13">
    <source>
        <dbReference type="Proteomes" id="UP000184171"/>
    </source>
</evidence>
<reference evidence="12 13" key="1">
    <citation type="submission" date="2016-11" db="EMBL/GenBank/DDBJ databases">
        <authorList>
            <person name="Jaros S."/>
            <person name="Januszkiewicz K."/>
            <person name="Wedrychowicz H."/>
        </authorList>
    </citation>
    <scope>NUCLEOTIDE SEQUENCE [LARGE SCALE GENOMIC DNA]</scope>
    <source>
        <strain evidence="12 13">DSM 5091</strain>
    </source>
</reference>
<dbReference type="InterPro" id="IPR036890">
    <property type="entry name" value="HATPase_C_sf"/>
</dbReference>
<dbReference type="GO" id="GO:0000155">
    <property type="term" value="F:phosphorelay sensor kinase activity"/>
    <property type="evidence" value="ECO:0007669"/>
    <property type="project" value="InterPro"/>
</dbReference>
<keyword evidence="7" id="KW-0067">ATP-binding</keyword>
<dbReference type="RefSeq" id="WP_072905982.1">
    <property type="nucleotide sequence ID" value="NZ_FQZT01000002.1"/>
</dbReference>
<keyword evidence="13" id="KW-1185">Reference proteome</keyword>
<dbReference type="PROSITE" id="PS50109">
    <property type="entry name" value="HIS_KIN"/>
    <property type="match status" value="1"/>
</dbReference>
<evidence type="ECO:0000256" key="5">
    <source>
        <dbReference type="ARBA" id="ARBA00022741"/>
    </source>
</evidence>
<gene>
    <name evidence="12" type="ORF">SAMN02745165_00901</name>
</gene>
<evidence type="ECO:0000256" key="8">
    <source>
        <dbReference type="ARBA" id="ARBA00023012"/>
    </source>
</evidence>
<dbReference type="CDD" id="cd00130">
    <property type="entry name" value="PAS"/>
    <property type="match status" value="1"/>
</dbReference>
<dbReference type="CDD" id="cd00082">
    <property type="entry name" value="HisKA"/>
    <property type="match status" value="1"/>
</dbReference>
<dbReference type="Gene3D" id="1.10.287.130">
    <property type="match status" value="1"/>
</dbReference>
<dbReference type="OrthoDB" id="9773941at2"/>
<dbReference type="EMBL" id="FQZT01000002">
    <property type="protein sequence ID" value="SHI79403.1"/>
    <property type="molecule type" value="Genomic_DNA"/>
</dbReference>
<dbReference type="InterPro" id="IPR013656">
    <property type="entry name" value="PAS_4"/>
</dbReference>
<proteinExistence type="predicted"/>
<dbReference type="InterPro" id="IPR003594">
    <property type="entry name" value="HATPase_dom"/>
</dbReference>
<dbReference type="InterPro" id="IPR000014">
    <property type="entry name" value="PAS"/>
</dbReference>
<dbReference type="Gene3D" id="3.30.565.10">
    <property type="entry name" value="Histidine kinase-like ATPase, C-terminal domain"/>
    <property type="match status" value="1"/>
</dbReference>
<dbReference type="Pfam" id="PF00512">
    <property type="entry name" value="HisKA"/>
    <property type="match status" value="1"/>
</dbReference>
<keyword evidence="5" id="KW-0547">Nucleotide-binding</keyword>
<dbReference type="InterPro" id="IPR000700">
    <property type="entry name" value="PAS-assoc_C"/>
</dbReference>
<dbReference type="STRING" id="1122189.SAMN02745165_00901"/>
<dbReference type="InterPro" id="IPR004358">
    <property type="entry name" value="Sig_transdc_His_kin-like_C"/>
</dbReference>
<dbReference type="PRINTS" id="PR00344">
    <property type="entry name" value="BCTRLSENSOR"/>
</dbReference>
<dbReference type="SMART" id="SM00091">
    <property type="entry name" value="PAS"/>
    <property type="match status" value="1"/>
</dbReference>
<evidence type="ECO:0000256" key="2">
    <source>
        <dbReference type="ARBA" id="ARBA00012438"/>
    </source>
</evidence>
<protein>
    <recommendedName>
        <fullName evidence="2">histidine kinase</fullName>
        <ecNumber evidence="2">2.7.13.3</ecNumber>
    </recommendedName>
</protein>
<dbReference type="SUPFAM" id="SSF47384">
    <property type="entry name" value="Homodimeric domain of signal transducing histidine kinase"/>
    <property type="match status" value="1"/>
</dbReference>
<evidence type="ECO:0000313" key="12">
    <source>
        <dbReference type="EMBL" id="SHI79403.1"/>
    </source>
</evidence>
<dbReference type="PROSITE" id="PS50112">
    <property type="entry name" value="PAS"/>
    <property type="match status" value="1"/>
</dbReference>
<feature type="domain" description="PAS" evidence="10">
    <location>
        <begin position="8"/>
        <end position="53"/>
    </location>
</feature>
<dbReference type="PANTHER" id="PTHR43065:SF10">
    <property type="entry name" value="PEROXIDE STRESS-ACTIVATED HISTIDINE KINASE MAK3"/>
    <property type="match status" value="1"/>
</dbReference>
<dbReference type="Proteomes" id="UP000184171">
    <property type="component" value="Unassembled WGS sequence"/>
</dbReference>
<dbReference type="InterPro" id="IPR035965">
    <property type="entry name" value="PAS-like_dom_sf"/>
</dbReference>
<dbReference type="CDD" id="cd00075">
    <property type="entry name" value="HATPase"/>
    <property type="match status" value="1"/>
</dbReference>
<dbReference type="SUPFAM" id="SSF55785">
    <property type="entry name" value="PYP-like sensor domain (PAS domain)"/>
    <property type="match status" value="1"/>
</dbReference>
<dbReference type="SUPFAM" id="SSF55874">
    <property type="entry name" value="ATPase domain of HSP90 chaperone/DNA topoisomerase II/histidine kinase"/>
    <property type="match status" value="1"/>
</dbReference>
<evidence type="ECO:0000259" key="10">
    <source>
        <dbReference type="PROSITE" id="PS50112"/>
    </source>
</evidence>
<name>A0A1M6E1Y6_MALRU</name>
<keyword evidence="3" id="KW-0597">Phosphoprotein</keyword>
<evidence type="ECO:0000259" key="9">
    <source>
        <dbReference type="PROSITE" id="PS50109"/>
    </source>
</evidence>
<dbReference type="Gene3D" id="3.30.450.20">
    <property type="entry name" value="PAS domain"/>
    <property type="match status" value="1"/>
</dbReference>
<accession>A0A1M6E1Y6</accession>
<dbReference type="PROSITE" id="PS50113">
    <property type="entry name" value="PAC"/>
    <property type="match status" value="1"/>
</dbReference>
<evidence type="ECO:0000256" key="7">
    <source>
        <dbReference type="ARBA" id="ARBA00022840"/>
    </source>
</evidence>
<evidence type="ECO:0000256" key="6">
    <source>
        <dbReference type="ARBA" id="ARBA00022777"/>
    </source>
</evidence>
<dbReference type="Pfam" id="PF08448">
    <property type="entry name" value="PAS_4"/>
    <property type="match status" value="1"/>
</dbReference>
<dbReference type="Pfam" id="PF02518">
    <property type="entry name" value="HATPase_c"/>
    <property type="match status" value="1"/>
</dbReference>
<dbReference type="EC" id="2.7.13.3" evidence="2"/>
<dbReference type="InterPro" id="IPR036097">
    <property type="entry name" value="HisK_dim/P_sf"/>
</dbReference>
<evidence type="ECO:0000256" key="1">
    <source>
        <dbReference type="ARBA" id="ARBA00000085"/>
    </source>
</evidence>
<evidence type="ECO:0000259" key="11">
    <source>
        <dbReference type="PROSITE" id="PS50113"/>
    </source>
</evidence>
<keyword evidence="4" id="KW-0808">Transferase</keyword>
<dbReference type="InterPro" id="IPR003661">
    <property type="entry name" value="HisK_dim/P_dom"/>
</dbReference>
<organism evidence="12 13">
    <name type="scientific">Malonomonas rubra DSM 5091</name>
    <dbReference type="NCBI Taxonomy" id="1122189"/>
    <lineage>
        <taxon>Bacteria</taxon>
        <taxon>Pseudomonadati</taxon>
        <taxon>Thermodesulfobacteriota</taxon>
        <taxon>Desulfuromonadia</taxon>
        <taxon>Desulfuromonadales</taxon>
        <taxon>Geopsychrobacteraceae</taxon>
        <taxon>Malonomonas</taxon>
    </lineage>
</organism>
<sequence>MSSKQHPSQREYAMILENIEDAVIALDQQGVINLFNPAAQNYIGMSEKQCLGKLFFERFGHQKILCKLARITLDEGRSISDHEAVVLRMPGTKPRPVSTTVSPIFANDGKQQGAVIILRDLTQVRTLEETLKRADRLSMVGTMAAGLAHEIKNPLGGIKGAAQLLQMELGNDNELQEYTELMIRETERVNRIIEELLDLSRPRKAETGSVNISQVLDEIVMLQKQAVADRDISFKLRLDPSIPAISGDRDLLVRLFLNLIKNAGEASPNGERITIESRIDSEYHMSFPGAKPTPMVLISINDNGPGIPQKKLDQIFTPFYTTKEGGSGLGLPICQKIVTDHGGFLQFENRAEGGTSVKVSLPLLSSYRTPNAENTEG</sequence>
<feature type="domain" description="PAC" evidence="11">
    <location>
        <begin position="80"/>
        <end position="133"/>
    </location>
</feature>